<proteinExistence type="inferred from homology"/>
<dbReference type="PANTHER" id="PTHR13462">
    <property type="entry name" value="CALCIUM UNIPORTER PROTEIN, MITOCHONDRIAL"/>
    <property type="match status" value="1"/>
</dbReference>
<evidence type="ECO:0000256" key="4">
    <source>
        <dbReference type="ARBA" id="ARBA00022568"/>
    </source>
</evidence>
<organism evidence="12 13">
    <name type="scientific">Arabidopsis thaliana</name>
    <name type="common">Mouse-ear cress</name>
    <dbReference type="NCBI Taxonomy" id="3702"/>
    <lineage>
        <taxon>Eukaryota</taxon>
        <taxon>Viridiplantae</taxon>
        <taxon>Streptophyta</taxon>
        <taxon>Embryophyta</taxon>
        <taxon>Tracheophyta</taxon>
        <taxon>Spermatophyta</taxon>
        <taxon>Magnoliopsida</taxon>
        <taxon>eudicotyledons</taxon>
        <taxon>Gunneridae</taxon>
        <taxon>Pentapetalae</taxon>
        <taxon>rosids</taxon>
        <taxon>malvids</taxon>
        <taxon>Brassicales</taxon>
        <taxon>Brassicaceae</taxon>
        <taxon>Camelineae</taxon>
        <taxon>Arabidopsis</taxon>
    </lineage>
</organism>
<keyword evidence="9 10" id="KW-0472">Membrane</keyword>
<comment type="caution">
    <text evidence="12">The sequence shown here is derived from an EMBL/GenBank/DDBJ whole genome shotgun (WGS) entry which is preliminary data.</text>
</comment>
<gene>
    <name evidence="12" type="ordered locus">AXX17_At2g19410</name>
</gene>
<feature type="transmembrane region" description="Helical" evidence="10">
    <location>
        <begin position="231"/>
        <end position="251"/>
    </location>
</feature>
<dbReference type="AlphaFoldDB" id="A0A178VS48"/>
<dbReference type="InterPro" id="IPR039055">
    <property type="entry name" value="MCU_fam"/>
</dbReference>
<comment type="subcellular location">
    <subcellularLocation>
        <location evidence="1">Membrane</location>
        <topology evidence="1">Multi-pass membrane protein</topology>
    </subcellularLocation>
</comment>
<dbReference type="PANTHER" id="PTHR13462:SF34">
    <property type="entry name" value="CALCIUM UNIPORTER PROTEIN 2, MITOCHONDRIAL"/>
    <property type="match status" value="1"/>
</dbReference>
<dbReference type="GO" id="GO:0051560">
    <property type="term" value="P:mitochondrial calcium ion homeostasis"/>
    <property type="evidence" value="ECO:0007669"/>
    <property type="project" value="InterPro"/>
</dbReference>
<keyword evidence="4" id="KW-0109">Calcium transport</keyword>
<evidence type="ECO:0000256" key="8">
    <source>
        <dbReference type="ARBA" id="ARBA00023065"/>
    </source>
</evidence>
<dbReference type="GO" id="GO:0016020">
    <property type="term" value="C:membrane"/>
    <property type="evidence" value="ECO:0007669"/>
    <property type="project" value="UniProtKB-SubCell"/>
</dbReference>
<sequence>MAMRKLLSKKLFNITNVASQSLMNCRISSSSLAVRTRVPNDSTDTTKIAPEPGDLAMSRRFMHNSAMIRPAEIMQMPVGESLIEKLREIDGSKDRIRLDGLAPPERETSLTVADTKKLLRAAQIEIVKSKLRETGRSWMPYKEFVSVCGEASSDPDLGSKIAKMLDDSANVIVLGDSVCIRPDQVTKSIEGLLPLPKIHNPNDPRRIEFKELEAEKAVIDVKAHTLVRKELWAGLGYLILQTAGFMRLTFWELSWDVMEPICFYVTSVYFMAGYAFFLRTSKEPSFEGFYQSRFEAKQRKLMNEYEFYLERYNELKKLFCSKPSDHVSKILGAIKS</sequence>
<dbReference type="GO" id="GO:0005739">
    <property type="term" value="C:mitochondrion"/>
    <property type="evidence" value="ECO:0007669"/>
    <property type="project" value="GOC"/>
</dbReference>
<evidence type="ECO:0000256" key="7">
    <source>
        <dbReference type="ARBA" id="ARBA00022989"/>
    </source>
</evidence>
<reference evidence="13" key="1">
    <citation type="journal article" date="2016" name="Proc. Natl. Acad. Sci. U.S.A.">
        <title>Chromosome-level assembly of Arabidopsis thaliana Ler reveals the extent of translocation and inversion polymorphisms.</title>
        <authorList>
            <person name="Zapata L."/>
            <person name="Ding J."/>
            <person name="Willing E.M."/>
            <person name="Hartwig B."/>
            <person name="Bezdan D."/>
            <person name="Jiao W.B."/>
            <person name="Patel V."/>
            <person name="Velikkakam James G."/>
            <person name="Koornneef M."/>
            <person name="Ossowski S."/>
            <person name="Schneeberger K."/>
        </authorList>
    </citation>
    <scope>NUCLEOTIDE SEQUENCE [LARGE SCALE GENOMIC DNA]</scope>
    <source>
        <strain evidence="13">cv. Landsberg erecta</strain>
    </source>
</reference>
<evidence type="ECO:0000256" key="3">
    <source>
        <dbReference type="ARBA" id="ARBA00022448"/>
    </source>
</evidence>
<keyword evidence="6" id="KW-0106">Calcium</keyword>
<evidence type="ECO:0000256" key="10">
    <source>
        <dbReference type="SAM" id="Phobius"/>
    </source>
</evidence>
<keyword evidence="3" id="KW-0813">Transport</keyword>
<evidence type="ECO:0000256" key="2">
    <source>
        <dbReference type="ARBA" id="ARBA00005653"/>
    </source>
</evidence>
<dbReference type="GO" id="GO:0006816">
    <property type="term" value="P:calcium ion transport"/>
    <property type="evidence" value="ECO:0007669"/>
    <property type="project" value="UniProtKB-KW"/>
</dbReference>
<keyword evidence="7 10" id="KW-1133">Transmembrane helix</keyword>
<evidence type="ECO:0000259" key="11">
    <source>
        <dbReference type="Pfam" id="PF04678"/>
    </source>
</evidence>
<dbReference type="Pfam" id="PF04678">
    <property type="entry name" value="MCU"/>
    <property type="match status" value="1"/>
</dbReference>
<evidence type="ECO:0000256" key="6">
    <source>
        <dbReference type="ARBA" id="ARBA00022837"/>
    </source>
</evidence>
<keyword evidence="5 10" id="KW-0812">Transmembrane</keyword>
<evidence type="ECO:0000256" key="5">
    <source>
        <dbReference type="ARBA" id="ARBA00022692"/>
    </source>
</evidence>
<dbReference type="EMBL" id="LUHQ01000002">
    <property type="protein sequence ID" value="OAP08608.1"/>
    <property type="molecule type" value="Genomic_DNA"/>
</dbReference>
<protein>
    <recommendedName>
        <fullName evidence="11">Calcium uniporter protein C-terminal domain-containing protein</fullName>
    </recommendedName>
</protein>
<accession>A0A178VS48</accession>
<evidence type="ECO:0000256" key="1">
    <source>
        <dbReference type="ARBA" id="ARBA00004141"/>
    </source>
</evidence>
<comment type="similarity">
    <text evidence="2">Belongs to the MCU (TC 1.A.77) family.</text>
</comment>
<feature type="domain" description="Calcium uniporter protein C-terminal" evidence="11">
    <location>
        <begin position="156"/>
        <end position="315"/>
    </location>
</feature>
<dbReference type="InterPro" id="IPR006769">
    <property type="entry name" value="MCU_C"/>
</dbReference>
<evidence type="ECO:0000256" key="9">
    <source>
        <dbReference type="ARBA" id="ARBA00023136"/>
    </source>
</evidence>
<dbReference type="ExpressionAtlas" id="A0A178VS48">
    <property type="expression patterns" value="baseline and differential"/>
</dbReference>
<keyword evidence="8" id="KW-0406">Ion transport</keyword>
<feature type="transmembrane region" description="Helical" evidence="10">
    <location>
        <begin position="257"/>
        <end position="277"/>
    </location>
</feature>
<dbReference type="Proteomes" id="UP000078284">
    <property type="component" value="Chromosome 2"/>
</dbReference>
<name>A0A178VS48_ARATH</name>
<evidence type="ECO:0000313" key="13">
    <source>
        <dbReference type="Proteomes" id="UP000078284"/>
    </source>
</evidence>
<evidence type="ECO:0000313" key="12">
    <source>
        <dbReference type="EMBL" id="OAP08608.1"/>
    </source>
</evidence>